<dbReference type="GO" id="GO:0046314">
    <property type="term" value="P:phosphocreatine biosynthetic process"/>
    <property type="evidence" value="ECO:0007669"/>
    <property type="project" value="InterPro"/>
</dbReference>
<keyword evidence="1 5" id="KW-0808">Transferase</keyword>
<protein>
    <recommendedName>
        <fullName evidence="5">Protein-arginine kinase</fullName>
        <ecNumber evidence="5">2.7.14.1</ecNumber>
    </recommendedName>
</protein>
<evidence type="ECO:0000256" key="7">
    <source>
        <dbReference type="RuleBase" id="RU000505"/>
    </source>
</evidence>
<dbReference type="PANTHER" id="PTHR11547">
    <property type="entry name" value="ARGININE OR CREATINE KINASE"/>
    <property type="match status" value="1"/>
</dbReference>
<dbReference type="Gene3D" id="3.30.590.10">
    <property type="entry name" value="Glutamine synthetase/guanido kinase, catalytic domain"/>
    <property type="match status" value="1"/>
</dbReference>
<dbReference type="GO" id="GO:0005524">
    <property type="term" value="F:ATP binding"/>
    <property type="evidence" value="ECO:0007669"/>
    <property type="project" value="UniProtKB-UniRule"/>
</dbReference>
<dbReference type="PROSITE" id="PS51510">
    <property type="entry name" value="PHOSPHAGEN_KINASE_C"/>
    <property type="match status" value="1"/>
</dbReference>
<keyword evidence="2 5" id="KW-0547">Nucleotide-binding</keyword>
<feature type="binding site" evidence="5 6">
    <location>
        <begin position="197"/>
        <end position="202"/>
    </location>
    <ligand>
        <name>ATP</name>
        <dbReference type="ChEBI" id="CHEBI:30616"/>
    </ligand>
</feature>
<dbReference type="AlphaFoldDB" id="A0A1I5USY9"/>
<keyword evidence="10" id="KW-1185">Reference proteome</keyword>
<comment type="catalytic activity">
    <reaction evidence="5">
        <text>L-arginyl-[protein] + ATP = N(omega)-phospho-L-arginyl-[protein] + ADP + H(+)</text>
        <dbReference type="Rhea" id="RHEA:43384"/>
        <dbReference type="Rhea" id="RHEA-COMP:10532"/>
        <dbReference type="Rhea" id="RHEA-COMP:10533"/>
        <dbReference type="ChEBI" id="CHEBI:15378"/>
        <dbReference type="ChEBI" id="CHEBI:29965"/>
        <dbReference type="ChEBI" id="CHEBI:30616"/>
        <dbReference type="ChEBI" id="CHEBI:83226"/>
        <dbReference type="ChEBI" id="CHEBI:456216"/>
        <dbReference type="EC" id="2.7.14.1"/>
    </reaction>
</comment>
<evidence type="ECO:0000256" key="2">
    <source>
        <dbReference type="ARBA" id="ARBA00022741"/>
    </source>
</evidence>
<feature type="domain" description="Phosphagen kinase C-terminal" evidence="8">
    <location>
        <begin position="13"/>
        <end position="244"/>
    </location>
</feature>
<dbReference type="InterPro" id="IPR023660">
    <property type="entry name" value="Arg_Kinase"/>
</dbReference>
<reference evidence="9 10" key="1">
    <citation type="submission" date="2016-10" db="EMBL/GenBank/DDBJ databases">
        <authorList>
            <person name="de Groot N.N."/>
        </authorList>
    </citation>
    <scope>NUCLEOTIDE SEQUENCE [LARGE SCALE GENOMIC DNA]</scope>
    <source>
        <strain evidence="9 10">DSM 20678</strain>
    </source>
</reference>
<dbReference type="Pfam" id="PF00217">
    <property type="entry name" value="ATP-gua_Ptrans"/>
    <property type="match status" value="1"/>
</dbReference>
<dbReference type="InterPro" id="IPR014746">
    <property type="entry name" value="Gln_synth/guanido_kin_cat_dom"/>
</dbReference>
<feature type="binding site" evidence="5 6">
    <location>
        <position position="81"/>
    </location>
    <ligand>
        <name>ATP</name>
        <dbReference type="ChEBI" id="CHEBI:30616"/>
    </ligand>
</feature>
<evidence type="ECO:0000256" key="4">
    <source>
        <dbReference type="ARBA" id="ARBA00022840"/>
    </source>
</evidence>
<evidence type="ECO:0000259" key="8">
    <source>
        <dbReference type="PROSITE" id="PS51510"/>
    </source>
</evidence>
<dbReference type="HAMAP" id="MF_00602">
    <property type="entry name" value="Prot_Arg_kinase"/>
    <property type="match status" value="1"/>
</dbReference>
<comment type="function">
    <text evidence="5">Catalyzes the specific phosphorylation of arginine residues in proteins.</text>
</comment>
<keyword evidence="3 5" id="KW-0418">Kinase</keyword>
<dbReference type="InterPro" id="IPR022415">
    <property type="entry name" value="ATP-guanido_PTrfase_AS"/>
</dbReference>
<dbReference type="PANTHER" id="PTHR11547:SF38">
    <property type="entry name" value="ARGININE KINASE 1-RELATED"/>
    <property type="match status" value="1"/>
</dbReference>
<dbReference type="EMBL" id="FOXR01000008">
    <property type="protein sequence ID" value="SFP98371.1"/>
    <property type="molecule type" value="Genomic_DNA"/>
</dbReference>
<keyword evidence="4 5" id="KW-0067">ATP-binding</keyword>
<dbReference type="Proteomes" id="UP000198577">
    <property type="component" value="Unassembled WGS sequence"/>
</dbReference>
<evidence type="ECO:0000313" key="9">
    <source>
        <dbReference type="EMBL" id="SFP98371.1"/>
    </source>
</evidence>
<dbReference type="GO" id="GO:0005615">
    <property type="term" value="C:extracellular space"/>
    <property type="evidence" value="ECO:0007669"/>
    <property type="project" value="TreeGrafter"/>
</dbReference>
<comment type="similarity">
    <text evidence="5 6 7">Belongs to the ATP:guanido phosphotransferase family.</text>
</comment>
<evidence type="ECO:0000256" key="6">
    <source>
        <dbReference type="PROSITE-ProRule" id="PRU00843"/>
    </source>
</evidence>
<evidence type="ECO:0000256" key="5">
    <source>
        <dbReference type="HAMAP-Rule" id="MF_00602"/>
    </source>
</evidence>
<sequence>MSWINESGPFNGIVMSSRVRIARNIAGLPFPSIASPEVLQKAVDMVKKSILESNSILSRDFDFVSLRNLSDVEKYILVEKHLISPDLVERAEVAAALINHNEQISIMVNEEDHIRMQCIFPGFQLDKAWELLNRVDDIVEESIEYSFDEHLGYLTSCPTNVGTGMRASVMMHLPGLVATKYINSVLQTISKVGLTARGLYGEGSEALGDIYQISNQITLGPSEEEIISNINIAVRQLMENERMARQALMQSNKLEFEDRIWRSLGILTHARKLSLQEFMSLLSQVRLGVDMGIINGIDVVMLNELMVKCQPAHLQAYIGRETSAEELDVARADRVKNELSKVT</sequence>
<dbReference type="EC" id="2.7.14.1" evidence="5"/>
<dbReference type="STRING" id="937334.SAMN05444406_10854"/>
<name>A0A1I5USY9_9FIRM</name>
<evidence type="ECO:0000256" key="1">
    <source>
        <dbReference type="ARBA" id="ARBA00022679"/>
    </source>
</evidence>
<evidence type="ECO:0000313" key="10">
    <source>
        <dbReference type="Proteomes" id="UP000198577"/>
    </source>
</evidence>
<organism evidence="9 10">
    <name type="scientific">Caldicoprobacter faecalis</name>
    <dbReference type="NCBI Taxonomy" id="937334"/>
    <lineage>
        <taxon>Bacteria</taxon>
        <taxon>Bacillati</taxon>
        <taxon>Bacillota</taxon>
        <taxon>Clostridia</taxon>
        <taxon>Caldicoprobacterales</taxon>
        <taxon>Caldicoprobacteraceae</taxon>
        <taxon>Caldicoprobacter</taxon>
    </lineage>
</organism>
<dbReference type="NCBIfam" id="NF002194">
    <property type="entry name" value="PRK01059.1-4"/>
    <property type="match status" value="1"/>
</dbReference>
<dbReference type="GO" id="GO:1990424">
    <property type="term" value="F:protein arginine kinase activity"/>
    <property type="evidence" value="ECO:0007669"/>
    <property type="project" value="UniProtKB-EC"/>
</dbReference>
<evidence type="ECO:0000256" key="3">
    <source>
        <dbReference type="ARBA" id="ARBA00022777"/>
    </source>
</evidence>
<feature type="binding site" evidence="5 6">
    <location>
        <begin position="16"/>
        <end position="20"/>
    </location>
    <ligand>
        <name>ATP</name>
        <dbReference type="ChEBI" id="CHEBI:30616"/>
    </ligand>
</feature>
<feature type="binding site" evidence="5 6">
    <location>
        <position position="115"/>
    </location>
    <ligand>
        <name>ATP</name>
        <dbReference type="ChEBI" id="CHEBI:30616"/>
    </ligand>
</feature>
<gene>
    <name evidence="5" type="primary">mcsB</name>
    <name evidence="9" type="ORF">SAMN05444406_10854</name>
</gene>
<dbReference type="GO" id="GO:0004111">
    <property type="term" value="F:creatine kinase activity"/>
    <property type="evidence" value="ECO:0007669"/>
    <property type="project" value="InterPro"/>
</dbReference>
<dbReference type="CDD" id="cd07930">
    <property type="entry name" value="bacterial_phosphagen_kinase"/>
    <property type="match status" value="1"/>
</dbReference>
<dbReference type="RefSeq" id="WP_025748554.1">
    <property type="nucleotide sequence ID" value="NZ_FOXR01000008.1"/>
</dbReference>
<dbReference type="OrthoDB" id="9791353at2"/>
<dbReference type="InterPro" id="IPR000749">
    <property type="entry name" value="ATP-guanido_PTrfase"/>
</dbReference>
<accession>A0A1I5USY9</accession>
<comment type="caution">
    <text evidence="5">Lacks conserved residue(s) required for the propagation of feature annotation.</text>
</comment>
<dbReference type="PROSITE" id="PS00112">
    <property type="entry name" value="PHOSPHAGEN_KINASE"/>
    <property type="match status" value="1"/>
</dbReference>
<proteinExistence type="inferred from homology"/>
<dbReference type="SUPFAM" id="SSF55931">
    <property type="entry name" value="Glutamine synthetase/guanido kinase"/>
    <property type="match status" value="1"/>
</dbReference>
<dbReference type="InterPro" id="IPR022414">
    <property type="entry name" value="ATP-guanido_PTrfase_cat"/>
</dbReference>
<feature type="binding site" evidence="5 6">
    <location>
        <begin position="166"/>
        <end position="170"/>
    </location>
    <ligand>
        <name>ATP</name>
        <dbReference type="ChEBI" id="CHEBI:30616"/>
    </ligand>
</feature>